<evidence type="ECO:0000313" key="1">
    <source>
        <dbReference type="EMBL" id="KAJ4441906.1"/>
    </source>
</evidence>
<dbReference type="EMBL" id="JAJSOF020000015">
    <property type="protein sequence ID" value="KAJ4441906.1"/>
    <property type="molecule type" value="Genomic_DNA"/>
</dbReference>
<reference evidence="1 2" key="1">
    <citation type="journal article" date="2022" name="Allergy">
        <title>Genome assembly and annotation of Periplaneta americana reveal a comprehensive cockroach allergen profile.</title>
        <authorList>
            <person name="Wang L."/>
            <person name="Xiong Q."/>
            <person name="Saelim N."/>
            <person name="Wang L."/>
            <person name="Nong W."/>
            <person name="Wan A.T."/>
            <person name="Shi M."/>
            <person name="Liu X."/>
            <person name="Cao Q."/>
            <person name="Hui J.H.L."/>
            <person name="Sookrung N."/>
            <person name="Leung T.F."/>
            <person name="Tungtrongchitr A."/>
            <person name="Tsui S.K.W."/>
        </authorList>
    </citation>
    <scope>NUCLEOTIDE SEQUENCE [LARGE SCALE GENOMIC DNA]</scope>
    <source>
        <strain evidence="1">PWHHKU_190912</strain>
    </source>
</reference>
<dbReference type="Proteomes" id="UP001148838">
    <property type="component" value="Unassembled WGS sequence"/>
</dbReference>
<gene>
    <name evidence="1" type="ORF">ANN_11766</name>
</gene>
<proteinExistence type="predicted"/>
<accession>A0ABQ8T738</accession>
<organism evidence="1 2">
    <name type="scientific">Periplaneta americana</name>
    <name type="common">American cockroach</name>
    <name type="synonym">Blatta americana</name>
    <dbReference type="NCBI Taxonomy" id="6978"/>
    <lineage>
        <taxon>Eukaryota</taxon>
        <taxon>Metazoa</taxon>
        <taxon>Ecdysozoa</taxon>
        <taxon>Arthropoda</taxon>
        <taxon>Hexapoda</taxon>
        <taxon>Insecta</taxon>
        <taxon>Pterygota</taxon>
        <taxon>Neoptera</taxon>
        <taxon>Polyneoptera</taxon>
        <taxon>Dictyoptera</taxon>
        <taxon>Blattodea</taxon>
        <taxon>Blattoidea</taxon>
        <taxon>Blattidae</taxon>
        <taxon>Blattinae</taxon>
        <taxon>Periplaneta</taxon>
    </lineage>
</organism>
<name>A0ABQ8T738_PERAM</name>
<evidence type="ECO:0000313" key="2">
    <source>
        <dbReference type="Proteomes" id="UP001148838"/>
    </source>
</evidence>
<keyword evidence="2" id="KW-1185">Reference proteome</keyword>
<sequence>MNANVSAVRSVPGRSSGSNLCRRCDREVETLAHVLGPVHTVTFYEIRCIIHGEDYVIPEEHELSESSDYPSTSADPTYIPEYHRTPLLIQQAELNGLERHVESAEYHTADGHGRIFYTVIEMFHPCLFADPVQFFKHVLDLLLISLQYYIVCEPEFPELVFKQACEELQRERVSLFHSSA</sequence>
<protein>
    <submittedName>
        <fullName evidence="1">Uncharacterized protein</fullName>
    </submittedName>
</protein>
<comment type="caution">
    <text evidence="1">The sequence shown here is derived from an EMBL/GenBank/DDBJ whole genome shotgun (WGS) entry which is preliminary data.</text>
</comment>